<evidence type="ECO:0000256" key="7">
    <source>
        <dbReference type="ARBA" id="ARBA00023136"/>
    </source>
</evidence>
<evidence type="ECO:0000256" key="10">
    <source>
        <dbReference type="SAM" id="SignalP"/>
    </source>
</evidence>
<evidence type="ECO:0000256" key="2">
    <source>
        <dbReference type="ARBA" id="ARBA00022692"/>
    </source>
</evidence>
<keyword evidence="7" id="KW-0472">Membrane</keyword>
<evidence type="ECO:0000313" key="13">
    <source>
        <dbReference type="Proteomes" id="UP001321473"/>
    </source>
</evidence>
<dbReference type="PANTHER" id="PTHR44170:SF6">
    <property type="entry name" value="CONTACTIN"/>
    <property type="match status" value="1"/>
</dbReference>
<feature type="domain" description="Ig-like" evidence="11">
    <location>
        <begin position="224"/>
        <end position="316"/>
    </location>
</feature>
<feature type="domain" description="Ig-like" evidence="11">
    <location>
        <begin position="377"/>
        <end position="469"/>
    </location>
</feature>
<feature type="signal peptide" evidence="10">
    <location>
        <begin position="1"/>
        <end position="29"/>
    </location>
</feature>
<reference evidence="12 13" key="1">
    <citation type="journal article" date="2023" name="Arcadia Sci">
        <title>De novo assembly of a long-read Amblyomma americanum tick genome.</title>
        <authorList>
            <person name="Chou S."/>
            <person name="Poskanzer K.E."/>
            <person name="Rollins M."/>
            <person name="Thuy-Boun P.S."/>
        </authorList>
    </citation>
    <scope>NUCLEOTIDE SEQUENCE [LARGE SCALE GENOMIC DNA]</scope>
    <source>
        <strain evidence="12">F_SG_1</strain>
        <tissue evidence="12">Salivary glands</tissue>
    </source>
</reference>
<evidence type="ECO:0000256" key="4">
    <source>
        <dbReference type="ARBA" id="ARBA00022737"/>
    </source>
</evidence>
<sequence>MGCRAGISSCTRQLSVYLLIVLCARTVAGNKSPPVIMPFSFAKDTSLGDRVLLSCVVTRGTAPFSISWTHQGRPIANTANKHATLLTGSIATMTIEKVAAEDVGNYTCTAKNAAGSDSFTAALTVEEKPKIQPFSFPKQHRLGKDITVSCFATEGQPPLSFAWSKDGGKIENGKKFTTEHVAGKMSTLAIHKVTGADVGNYTCTVSNNVGSDRFTAALLVTEAPRLQPLYIAKDHPLLETLVVSCIAIRGSRPLKFAWFKDGRPVAAGDRAVPQTLTETLSTLTIPKVTAEDVGNYTCQASNEAGSDSHTAELLVTAHCTVPKQPRKLVPVSQMRGSSVHRLVTSSMTGAHNRIRPMAAFLVLGLLAGSHASTQDHPRIQPLAFPPNVNLGEKVSVTCVVVTGRKPFDFVWRQDGKVLANTKTKYSRVVVDNIVTMTIERVTAEDVGNYTCTVTNDFGSDSATAALIVEEKPKIQPFFFPKQHRLGKDITVSCFATEGKQPLEFAWSKDGVRIDSGGKYTVEHVGGKMSSLFVHQVSAADIGNYTCTATNDEGSDWFTAVLLVTGAPRIHPFTFPKDHLPGQTVAVTCIVNRGTPPFSFSWLKDGRPLPTEGHKAVSRMITESVSVLTVPNVSAEDVGNYSCRATNAVGSDSFAAELWVTVSKNMASSGHRIKATALAIIFGLFGAIHAATQDQPRIQPLAFPPSVTLGEKVSVTCVAALGRKPFHFVWKQDGKVLVNGEGKYSRSVVDNVVMMTIERVAAEDVGNYTCTVTNDFGSDTATAALIVEELRTTPE</sequence>
<evidence type="ECO:0000256" key="9">
    <source>
        <dbReference type="ARBA" id="ARBA00023319"/>
    </source>
</evidence>
<dbReference type="SUPFAM" id="SSF48726">
    <property type="entry name" value="Immunoglobulin"/>
    <property type="match status" value="7"/>
</dbReference>
<comment type="caution">
    <text evidence="12">The sequence shown here is derived from an EMBL/GenBank/DDBJ whole genome shotgun (WGS) entry which is preliminary data.</text>
</comment>
<dbReference type="FunFam" id="2.60.40.10:FF:000017">
    <property type="entry name" value="Down syndrome cell adhesion molecule b"/>
    <property type="match status" value="1"/>
</dbReference>
<dbReference type="InterPro" id="IPR007110">
    <property type="entry name" value="Ig-like_dom"/>
</dbReference>
<evidence type="ECO:0000256" key="8">
    <source>
        <dbReference type="ARBA" id="ARBA00023157"/>
    </source>
</evidence>
<evidence type="ECO:0000256" key="5">
    <source>
        <dbReference type="ARBA" id="ARBA00022889"/>
    </source>
</evidence>
<keyword evidence="9" id="KW-0393">Immunoglobulin domain</keyword>
<dbReference type="Proteomes" id="UP001321473">
    <property type="component" value="Unassembled WGS sequence"/>
</dbReference>
<dbReference type="PANTHER" id="PTHR44170">
    <property type="entry name" value="PROTEIN SIDEKICK"/>
    <property type="match status" value="1"/>
</dbReference>
<feature type="domain" description="Ig-like" evidence="11">
    <location>
        <begin position="567"/>
        <end position="660"/>
    </location>
</feature>
<keyword evidence="5" id="KW-0130">Cell adhesion</keyword>
<keyword evidence="4" id="KW-0677">Repeat</keyword>
<evidence type="ECO:0000256" key="6">
    <source>
        <dbReference type="ARBA" id="ARBA00022989"/>
    </source>
</evidence>
<keyword evidence="3 10" id="KW-0732">Signal</keyword>
<evidence type="ECO:0000313" key="12">
    <source>
        <dbReference type="EMBL" id="KAK8765881.1"/>
    </source>
</evidence>
<dbReference type="InterPro" id="IPR036179">
    <property type="entry name" value="Ig-like_dom_sf"/>
</dbReference>
<dbReference type="EMBL" id="JARKHS020026905">
    <property type="protein sequence ID" value="KAK8765881.1"/>
    <property type="molecule type" value="Genomic_DNA"/>
</dbReference>
<dbReference type="GO" id="GO:0098609">
    <property type="term" value="P:cell-cell adhesion"/>
    <property type="evidence" value="ECO:0007669"/>
    <property type="project" value="TreeGrafter"/>
</dbReference>
<feature type="domain" description="Ig-like" evidence="11">
    <location>
        <begin position="34"/>
        <end position="124"/>
    </location>
</feature>
<dbReference type="AlphaFoldDB" id="A0AAQ4DTU1"/>
<name>A0AAQ4DTU1_AMBAM</name>
<dbReference type="InterPro" id="IPR003599">
    <property type="entry name" value="Ig_sub"/>
</dbReference>
<evidence type="ECO:0000259" key="11">
    <source>
        <dbReference type="PROSITE" id="PS50835"/>
    </source>
</evidence>
<protein>
    <recommendedName>
        <fullName evidence="11">Ig-like domain-containing protein</fullName>
    </recommendedName>
</protein>
<dbReference type="SMART" id="SM00408">
    <property type="entry name" value="IGc2"/>
    <property type="match status" value="7"/>
</dbReference>
<dbReference type="Pfam" id="PF07679">
    <property type="entry name" value="I-set"/>
    <property type="match status" value="7"/>
</dbReference>
<proteinExistence type="predicted"/>
<keyword evidence="13" id="KW-1185">Reference proteome</keyword>
<dbReference type="GO" id="GO:0016020">
    <property type="term" value="C:membrane"/>
    <property type="evidence" value="ECO:0007669"/>
    <property type="project" value="UniProtKB-SubCell"/>
</dbReference>
<feature type="chain" id="PRO_5042935496" description="Ig-like domain-containing protein" evidence="10">
    <location>
        <begin position="30"/>
        <end position="794"/>
    </location>
</feature>
<dbReference type="InterPro" id="IPR013098">
    <property type="entry name" value="Ig_I-set"/>
</dbReference>
<dbReference type="FunFam" id="2.60.40.10:FF:000333">
    <property type="entry name" value="Down syndrome cell adhesion molecule"/>
    <property type="match status" value="6"/>
</dbReference>
<feature type="domain" description="Ig-like" evidence="11">
    <location>
        <begin position="695"/>
        <end position="785"/>
    </location>
</feature>
<dbReference type="PROSITE" id="PS50835">
    <property type="entry name" value="IG_LIKE"/>
    <property type="match status" value="7"/>
</dbReference>
<keyword evidence="2" id="KW-0812">Transmembrane</keyword>
<comment type="subcellular location">
    <subcellularLocation>
        <location evidence="1">Membrane</location>
        <topology evidence="1">Single-pass membrane protein</topology>
    </subcellularLocation>
</comment>
<keyword evidence="6" id="KW-1133">Transmembrane helix</keyword>
<evidence type="ECO:0000256" key="1">
    <source>
        <dbReference type="ARBA" id="ARBA00004167"/>
    </source>
</evidence>
<organism evidence="12 13">
    <name type="scientific">Amblyomma americanum</name>
    <name type="common">Lone star tick</name>
    <dbReference type="NCBI Taxonomy" id="6943"/>
    <lineage>
        <taxon>Eukaryota</taxon>
        <taxon>Metazoa</taxon>
        <taxon>Ecdysozoa</taxon>
        <taxon>Arthropoda</taxon>
        <taxon>Chelicerata</taxon>
        <taxon>Arachnida</taxon>
        <taxon>Acari</taxon>
        <taxon>Parasitiformes</taxon>
        <taxon>Ixodida</taxon>
        <taxon>Ixodoidea</taxon>
        <taxon>Ixodidae</taxon>
        <taxon>Amblyomminae</taxon>
        <taxon>Amblyomma</taxon>
    </lineage>
</organism>
<dbReference type="InterPro" id="IPR003598">
    <property type="entry name" value="Ig_sub2"/>
</dbReference>
<dbReference type="SMART" id="SM00409">
    <property type="entry name" value="IG"/>
    <property type="match status" value="7"/>
</dbReference>
<dbReference type="Gene3D" id="2.60.40.10">
    <property type="entry name" value="Immunoglobulins"/>
    <property type="match status" value="7"/>
</dbReference>
<dbReference type="InterPro" id="IPR013783">
    <property type="entry name" value="Ig-like_fold"/>
</dbReference>
<evidence type="ECO:0000256" key="3">
    <source>
        <dbReference type="ARBA" id="ARBA00022729"/>
    </source>
</evidence>
<accession>A0AAQ4DTU1</accession>
<feature type="domain" description="Ig-like" evidence="11">
    <location>
        <begin position="472"/>
        <end position="564"/>
    </location>
</feature>
<gene>
    <name evidence="12" type="ORF">V5799_007339</name>
</gene>
<feature type="domain" description="Ig-like" evidence="11">
    <location>
        <begin position="129"/>
        <end position="221"/>
    </location>
</feature>
<keyword evidence="8" id="KW-1015">Disulfide bond</keyword>